<reference evidence="1" key="1">
    <citation type="submission" date="2021-08" db="EMBL/GenBank/DDBJ databases">
        <title>The first chromosome-level gecko genome reveals the dynamic sex chromosomes of Neotropical dwarf geckos (Sphaerodactylidae: Sphaerodactylus).</title>
        <authorList>
            <person name="Pinto B.J."/>
            <person name="Keating S.E."/>
            <person name="Gamble T."/>
        </authorList>
    </citation>
    <scope>NUCLEOTIDE SEQUENCE</scope>
    <source>
        <strain evidence="1">TG3544</strain>
    </source>
</reference>
<accession>A0ACB8E573</accession>
<dbReference type="EMBL" id="CM037630">
    <property type="protein sequence ID" value="KAH7987351.1"/>
    <property type="molecule type" value="Genomic_DNA"/>
</dbReference>
<dbReference type="Proteomes" id="UP000827872">
    <property type="component" value="Linkage Group LG17"/>
</dbReference>
<protein>
    <submittedName>
        <fullName evidence="1">Uncharacterized protein</fullName>
    </submittedName>
</protein>
<organism evidence="1 2">
    <name type="scientific">Sphaerodactylus townsendi</name>
    <dbReference type="NCBI Taxonomy" id="933632"/>
    <lineage>
        <taxon>Eukaryota</taxon>
        <taxon>Metazoa</taxon>
        <taxon>Chordata</taxon>
        <taxon>Craniata</taxon>
        <taxon>Vertebrata</taxon>
        <taxon>Euteleostomi</taxon>
        <taxon>Lepidosauria</taxon>
        <taxon>Squamata</taxon>
        <taxon>Bifurcata</taxon>
        <taxon>Gekkota</taxon>
        <taxon>Sphaerodactylidae</taxon>
        <taxon>Sphaerodactylus</taxon>
    </lineage>
</organism>
<evidence type="ECO:0000313" key="2">
    <source>
        <dbReference type="Proteomes" id="UP000827872"/>
    </source>
</evidence>
<sequence>MESCFGHPRRGQQPPLQQQECEPPLTLANSEASKASNPQSTKVGSYGVSIRVQGIDGHPYVVLNNTEGNSPEPVLASENGQQVTSLALNRGAVDSCSVPELEGGNGEDARGPEHPPAPPRVLQGLKLASTGKGENTGPPFCTWAPQPPSLLNFQRHPELLQPYDPKKNILSMCAFPPSSLSQFKSVADEERPWSPPLKSVTLDKTSLQFAELVKANLKTVDLTKPASDVDLSKQELASAHVSDSPDGMHESLSSSGGSAYTASPPADQETGRCRPDLLPFRRQDSAGSVPNGSRRSSTSSTTPTSAASLYKFFLDDQECAIYADHVNRHENRRYIPFLPGTGRDIDTGSIPAVDQLIEKFDRKAGHPRRGRLGIRSRIHPDDRKRSRSVDSLLPSGLQANSESLAGFSKDLGKSSEHLVQSPQVCLTKLLPPGQKSPSLGKQGVPRTAGKLQVTGKEAHGSCYHSLQRHQQAKLADDSPACKASTLPIQANKREKKMVTSTLLIANRTATPPDLGAKKISVKSFASASNAQVTPDLLKGQQELAHQTNEETAKQILYNYLKEGSTENDDATKRKVNLVFEKIQTLKSRAAGSTQVADNLAEVKTLVEQKEGLEKEISELRRALDLGVKNQQNLKEERDATRAELKELQKGLEEALEEKEAFCKRAEESEEDLRQSIEELFQVKMEREHHQTGTGTCRTNYLRCMMNWTTSTWRRMSRELLIQLRELMQLKQDLQGVPDGQGAAGRRPMEEGEGADRLERGPEGRGVSSHDQEMDGLKEQHARTSAALREDLAEATESCVSPVPSGGQLQPPPQPGARRRISPEPWAEPGVLLCSSM</sequence>
<proteinExistence type="predicted"/>
<comment type="caution">
    <text evidence="1">The sequence shown here is derived from an EMBL/GenBank/DDBJ whole genome shotgun (WGS) entry which is preliminary data.</text>
</comment>
<evidence type="ECO:0000313" key="1">
    <source>
        <dbReference type="EMBL" id="KAH7987351.1"/>
    </source>
</evidence>
<keyword evidence="2" id="KW-1185">Reference proteome</keyword>
<name>A0ACB8E573_9SAUR</name>
<gene>
    <name evidence="1" type="ORF">K3G42_003720</name>
</gene>